<dbReference type="Pfam" id="PF04221">
    <property type="entry name" value="RelB"/>
    <property type="match status" value="1"/>
</dbReference>
<proteinExistence type="inferred from homology"/>
<dbReference type="NCBIfam" id="TIGR02384">
    <property type="entry name" value="RelB_DinJ"/>
    <property type="match status" value="1"/>
</dbReference>
<dbReference type="STRING" id="2754.EH55_00020"/>
<dbReference type="GeneID" id="90982952"/>
<dbReference type="Proteomes" id="UP000027665">
    <property type="component" value="Unassembled WGS sequence"/>
</dbReference>
<dbReference type="OrthoDB" id="9804867at2"/>
<evidence type="ECO:0000313" key="3">
    <source>
        <dbReference type="EMBL" id="KEJ92927.1"/>
    </source>
</evidence>
<dbReference type="PANTHER" id="PTHR38781:SF1">
    <property type="entry name" value="ANTITOXIN DINJ-RELATED"/>
    <property type="match status" value="1"/>
</dbReference>
<comment type="caution">
    <text evidence="3">The sequence shown here is derived from an EMBL/GenBank/DDBJ whole genome shotgun (WGS) entry which is preliminary data.</text>
</comment>
<keyword evidence="4" id="KW-1185">Reference proteome</keyword>
<dbReference type="EMBL" id="JMKI01000010">
    <property type="protein sequence ID" value="KEJ92927.1"/>
    <property type="molecule type" value="Genomic_DNA"/>
</dbReference>
<dbReference type="GO" id="GO:0006351">
    <property type="term" value="P:DNA-templated transcription"/>
    <property type="evidence" value="ECO:0007669"/>
    <property type="project" value="TreeGrafter"/>
</dbReference>
<evidence type="ECO:0000313" key="4">
    <source>
        <dbReference type="Proteomes" id="UP000027665"/>
    </source>
</evidence>
<dbReference type="GO" id="GO:0006355">
    <property type="term" value="P:regulation of DNA-templated transcription"/>
    <property type="evidence" value="ECO:0007669"/>
    <property type="project" value="InterPro"/>
</dbReference>
<dbReference type="InterPro" id="IPR013321">
    <property type="entry name" value="Arc_rbn_hlx_hlx"/>
</dbReference>
<dbReference type="AlphaFoldDB" id="A0A073J5D2"/>
<dbReference type="RefSeq" id="WP_037974774.1">
    <property type="nucleotide sequence ID" value="NZ_CAMETI010000022.1"/>
</dbReference>
<dbReference type="PATRIC" id="fig|2754.20.peg.2323"/>
<dbReference type="eggNOG" id="COG3077">
    <property type="taxonomic scope" value="Bacteria"/>
</dbReference>
<dbReference type="Gene3D" id="1.10.1220.10">
    <property type="entry name" value="Met repressor-like"/>
    <property type="match status" value="1"/>
</dbReference>
<sequence>MAQISLRVDDEVKRDAEKTLDDIGLSMSAAINIFLKTVAREKRIPFELSADPFYAAGNIRHLENIMRDIKTGKARFAEHELIEAD</sequence>
<name>A0A073J5D2_9BACT</name>
<evidence type="ECO:0000256" key="2">
    <source>
        <dbReference type="ARBA" id="ARBA00022649"/>
    </source>
</evidence>
<protein>
    <submittedName>
        <fullName evidence="3">Addiction module antitoxin</fullName>
    </submittedName>
</protein>
<accession>A0A073J5D2</accession>
<evidence type="ECO:0000256" key="1">
    <source>
        <dbReference type="ARBA" id="ARBA00010562"/>
    </source>
</evidence>
<dbReference type="PANTHER" id="PTHR38781">
    <property type="entry name" value="ANTITOXIN DINJ-RELATED"/>
    <property type="match status" value="1"/>
</dbReference>
<reference evidence="3 4" key="1">
    <citation type="submission" date="2014-04" db="EMBL/GenBank/DDBJ databases">
        <title>Draft Genome Sequence of Synergistes jonesii.</title>
        <authorList>
            <person name="Coil D.A."/>
            <person name="Eisen J.A."/>
            <person name="Holland-Moritz H.E."/>
        </authorList>
    </citation>
    <scope>NUCLEOTIDE SEQUENCE [LARGE SCALE GENOMIC DNA]</scope>
    <source>
        <strain evidence="3 4">78-1</strain>
    </source>
</reference>
<organism evidence="3 4">
    <name type="scientific">Synergistes jonesii</name>
    <dbReference type="NCBI Taxonomy" id="2754"/>
    <lineage>
        <taxon>Bacteria</taxon>
        <taxon>Thermotogati</taxon>
        <taxon>Synergistota</taxon>
        <taxon>Synergistia</taxon>
        <taxon>Synergistales</taxon>
        <taxon>Synergistaceae</taxon>
        <taxon>Synergistes</taxon>
    </lineage>
</organism>
<dbReference type="InterPro" id="IPR007337">
    <property type="entry name" value="RelB/DinJ"/>
</dbReference>
<gene>
    <name evidence="3" type="ORF">EH55_00020</name>
</gene>
<keyword evidence="2" id="KW-1277">Toxin-antitoxin system</keyword>
<comment type="similarity">
    <text evidence="1">Belongs to the RelB/DinJ antitoxin family.</text>
</comment>